<evidence type="ECO:0000313" key="2">
    <source>
        <dbReference type="EMBL" id="KAK6588083.1"/>
    </source>
</evidence>
<dbReference type="EMBL" id="JAWDEY010000035">
    <property type="protein sequence ID" value="KAK6588083.1"/>
    <property type="molecule type" value="Genomic_DNA"/>
</dbReference>
<accession>A0AAV9XTJ9</accession>
<dbReference type="Proteomes" id="UP001311799">
    <property type="component" value="Unassembled WGS sequence"/>
</dbReference>
<name>A0AAV9XTJ9_9CRYT</name>
<protein>
    <submittedName>
        <fullName evidence="2">Cytochrome c oxidase subunit III</fullName>
    </submittedName>
</protein>
<keyword evidence="3" id="KW-1185">Reference proteome</keyword>
<gene>
    <name evidence="2" type="ORF">RS030_7967</name>
</gene>
<evidence type="ECO:0000313" key="3">
    <source>
        <dbReference type="Proteomes" id="UP001311799"/>
    </source>
</evidence>
<sequence>MWLSTRVENVDTGIAAKQGPSLPVENMFNTFLRMGLLFELLCYLGLTLISYNYTSSLAFNYHSLGEILVQGNAPKYISFCFFLGIIGSLYLMVFQLLLADDTCFARGYVTGSKIIKVATLLDFIGKTIGFVFTLQLGGTTDLETAFNMAVAQGGVEINFLTFGQMLCGIAFILFGLGFLLLELFQDEGAGSTYGYINFIAFSASGIAIIIHATTFKTTGVNIFALSSFAAASLWAMFFEPAINEFSPSLGETELTNDVETQVEKFTRTNQYYNVEDNYTSFSQPYSSGYVNQ</sequence>
<feature type="transmembrane region" description="Helical" evidence="1">
    <location>
        <begin position="193"/>
        <end position="212"/>
    </location>
</feature>
<feature type="transmembrane region" description="Helical" evidence="1">
    <location>
        <begin position="218"/>
        <end position="238"/>
    </location>
</feature>
<reference evidence="2 3" key="1">
    <citation type="submission" date="2023-10" db="EMBL/GenBank/DDBJ databases">
        <title>Comparative genomics analysis reveals potential genetic determinants of host preference in Cryptosporidium xiaoi.</title>
        <authorList>
            <person name="Xiao L."/>
            <person name="Li J."/>
        </authorList>
    </citation>
    <scope>NUCLEOTIDE SEQUENCE [LARGE SCALE GENOMIC DNA]</scope>
    <source>
        <strain evidence="2 3">52996</strain>
    </source>
</reference>
<evidence type="ECO:0000256" key="1">
    <source>
        <dbReference type="SAM" id="Phobius"/>
    </source>
</evidence>
<keyword evidence="1" id="KW-1133">Transmembrane helix</keyword>
<feature type="transmembrane region" description="Helical" evidence="1">
    <location>
        <begin position="76"/>
        <end position="98"/>
    </location>
</feature>
<dbReference type="Pfam" id="PF11677">
    <property type="entry name" value="DUF3273"/>
    <property type="match status" value="1"/>
</dbReference>
<dbReference type="AlphaFoldDB" id="A0AAV9XTJ9"/>
<organism evidence="2 3">
    <name type="scientific">Cryptosporidium xiaoi</name>
    <dbReference type="NCBI Taxonomy" id="659607"/>
    <lineage>
        <taxon>Eukaryota</taxon>
        <taxon>Sar</taxon>
        <taxon>Alveolata</taxon>
        <taxon>Apicomplexa</taxon>
        <taxon>Conoidasida</taxon>
        <taxon>Coccidia</taxon>
        <taxon>Eucoccidiorida</taxon>
        <taxon>Eimeriorina</taxon>
        <taxon>Cryptosporidiidae</taxon>
        <taxon>Cryptosporidium</taxon>
    </lineage>
</organism>
<proteinExistence type="predicted"/>
<keyword evidence="1" id="KW-0812">Transmembrane</keyword>
<keyword evidence="1" id="KW-0472">Membrane</keyword>
<feature type="transmembrane region" description="Helical" evidence="1">
    <location>
        <begin position="36"/>
        <end position="56"/>
    </location>
</feature>
<comment type="caution">
    <text evidence="2">The sequence shown here is derived from an EMBL/GenBank/DDBJ whole genome shotgun (WGS) entry which is preliminary data.</text>
</comment>
<feature type="transmembrane region" description="Helical" evidence="1">
    <location>
        <begin position="119"/>
        <end position="137"/>
    </location>
</feature>
<dbReference type="InterPro" id="IPR021691">
    <property type="entry name" value="DUF3273"/>
</dbReference>
<feature type="transmembrane region" description="Helical" evidence="1">
    <location>
        <begin position="157"/>
        <end position="181"/>
    </location>
</feature>